<dbReference type="GO" id="GO:0034446">
    <property type="term" value="P:substrate adhesion-dependent cell spreading"/>
    <property type="evidence" value="ECO:0007669"/>
    <property type="project" value="TreeGrafter"/>
</dbReference>
<comment type="subcellular location">
    <subcellularLocation>
        <location evidence="1">Cytoplasm</location>
        <location evidence="1">Cytoskeleton</location>
    </subcellularLocation>
</comment>
<proteinExistence type="predicted"/>
<dbReference type="GO" id="GO:0030036">
    <property type="term" value="P:actin cytoskeleton organization"/>
    <property type="evidence" value="ECO:0007669"/>
    <property type="project" value="InterPro"/>
</dbReference>
<protein>
    <submittedName>
        <fullName evidence="6">Uncharacterized protein</fullName>
    </submittedName>
</protein>
<keyword evidence="2" id="KW-0963">Cytoplasm</keyword>
<dbReference type="PANTHER" id="PTHR12114">
    <property type="entry name" value="PARVIN"/>
    <property type="match status" value="1"/>
</dbReference>
<keyword evidence="4" id="KW-0009">Actin-binding</keyword>
<dbReference type="PANTHER" id="PTHR12114:SF7">
    <property type="entry name" value="BETA-PARVIN"/>
    <property type="match status" value="1"/>
</dbReference>
<dbReference type="InterPro" id="IPR028433">
    <property type="entry name" value="Parvin"/>
</dbReference>
<dbReference type="GO" id="GO:0030032">
    <property type="term" value="P:lamellipodium assembly"/>
    <property type="evidence" value="ECO:0007669"/>
    <property type="project" value="TreeGrafter"/>
</dbReference>
<dbReference type="GO" id="GO:0015629">
    <property type="term" value="C:actin cytoskeleton"/>
    <property type="evidence" value="ECO:0007669"/>
    <property type="project" value="TreeGrafter"/>
</dbReference>
<evidence type="ECO:0000256" key="1">
    <source>
        <dbReference type="ARBA" id="ARBA00004245"/>
    </source>
</evidence>
<gene>
    <name evidence="6" type="ORF">CesoFtcFv8_007150</name>
</gene>
<evidence type="ECO:0000256" key="3">
    <source>
        <dbReference type="ARBA" id="ARBA00022737"/>
    </source>
</evidence>
<evidence type="ECO:0000256" key="4">
    <source>
        <dbReference type="ARBA" id="ARBA00023203"/>
    </source>
</evidence>
<dbReference type="GO" id="GO:0030027">
    <property type="term" value="C:lamellipodium"/>
    <property type="evidence" value="ECO:0007669"/>
    <property type="project" value="TreeGrafter"/>
</dbReference>
<keyword evidence="3" id="KW-0677">Repeat</keyword>
<reference evidence="6 7" key="1">
    <citation type="journal article" date="2023" name="Mol. Biol. Evol.">
        <title>Genomics of Secondarily Temperate Adaptation in the Only Non-Antarctic Icefish.</title>
        <authorList>
            <person name="Rivera-Colon A.G."/>
            <person name="Rayamajhi N."/>
            <person name="Minhas B.F."/>
            <person name="Madrigal G."/>
            <person name="Bilyk K.T."/>
            <person name="Yoon V."/>
            <person name="Hune M."/>
            <person name="Gregory S."/>
            <person name="Cheng C.H.C."/>
            <person name="Catchen J.M."/>
        </authorList>
    </citation>
    <scope>NUCLEOTIDE SEQUENCE [LARGE SCALE GENOMIC DNA]</scope>
    <source>
        <strain evidence="6">JC2023a</strain>
    </source>
</reference>
<dbReference type="GO" id="GO:0071963">
    <property type="term" value="P:establishment or maintenance of cell polarity regulating cell shape"/>
    <property type="evidence" value="ECO:0007669"/>
    <property type="project" value="TreeGrafter"/>
</dbReference>
<evidence type="ECO:0000313" key="7">
    <source>
        <dbReference type="Proteomes" id="UP001335648"/>
    </source>
</evidence>
<evidence type="ECO:0000256" key="2">
    <source>
        <dbReference type="ARBA" id="ARBA00022490"/>
    </source>
</evidence>
<comment type="caution">
    <text evidence="6">The sequence shown here is derived from an EMBL/GenBank/DDBJ whole genome shotgun (WGS) entry which is preliminary data.</text>
</comment>
<dbReference type="GO" id="GO:0005737">
    <property type="term" value="C:cytoplasm"/>
    <property type="evidence" value="ECO:0007669"/>
    <property type="project" value="TreeGrafter"/>
</dbReference>
<dbReference type="GO" id="GO:0005925">
    <property type="term" value="C:focal adhesion"/>
    <property type="evidence" value="ECO:0007669"/>
    <property type="project" value="TreeGrafter"/>
</dbReference>
<dbReference type="AlphaFoldDB" id="A0AAN8CG62"/>
<evidence type="ECO:0000313" key="6">
    <source>
        <dbReference type="EMBL" id="KAK5901830.1"/>
    </source>
</evidence>
<name>A0AAN8CG62_9TELE</name>
<dbReference type="Proteomes" id="UP001335648">
    <property type="component" value="Unassembled WGS sequence"/>
</dbReference>
<evidence type="ECO:0000256" key="5">
    <source>
        <dbReference type="ARBA" id="ARBA00023212"/>
    </source>
</evidence>
<dbReference type="EMBL" id="JAULUE010002051">
    <property type="protein sequence ID" value="KAK5901830.1"/>
    <property type="molecule type" value="Genomic_DNA"/>
</dbReference>
<accession>A0AAN8CG62</accession>
<sequence length="70" mass="7869">MLLTEKLSGRKLNVAEVTQSEIVQKQTLQTVLESVNDMLRPHGWTIEWSVDCESTTTLASCYFATPVVKL</sequence>
<dbReference type="GO" id="GO:0003779">
    <property type="term" value="F:actin binding"/>
    <property type="evidence" value="ECO:0007669"/>
    <property type="project" value="UniProtKB-KW"/>
</dbReference>
<keyword evidence="7" id="KW-1185">Reference proteome</keyword>
<organism evidence="6 7">
    <name type="scientific">Champsocephalus esox</name>
    <name type="common">pike icefish</name>
    <dbReference type="NCBI Taxonomy" id="159716"/>
    <lineage>
        <taxon>Eukaryota</taxon>
        <taxon>Metazoa</taxon>
        <taxon>Chordata</taxon>
        <taxon>Craniata</taxon>
        <taxon>Vertebrata</taxon>
        <taxon>Euteleostomi</taxon>
        <taxon>Actinopterygii</taxon>
        <taxon>Neopterygii</taxon>
        <taxon>Teleostei</taxon>
        <taxon>Neoteleostei</taxon>
        <taxon>Acanthomorphata</taxon>
        <taxon>Eupercaria</taxon>
        <taxon>Perciformes</taxon>
        <taxon>Notothenioidei</taxon>
        <taxon>Channichthyidae</taxon>
        <taxon>Champsocephalus</taxon>
    </lineage>
</organism>
<keyword evidence="5" id="KW-0206">Cytoskeleton</keyword>